<reference evidence="1" key="1">
    <citation type="submission" date="2021-09" db="EMBL/GenBank/DDBJ databases">
        <authorList>
            <person name="Wu T."/>
            <person name="Guo S.Z."/>
        </authorList>
    </citation>
    <scope>NUCLEOTIDE SEQUENCE</scope>
    <source>
        <strain evidence="1">RSS-23</strain>
    </source>
</reference>
<gene>
    <name evidence="1" type="ORF">K7B09_04285</name>
</gene>
<evidence type="ECO:0000313" key="2">
    <source>
        <dbReference type="Proteomes" id="UP001430290"/>
    </source>
</evidence>
<protein>
    <submittedName>
        <fullName evidence="1">DUF3301 domain-containing protein</fullName>
    </submittedName>
</protein>
<dbReference type="Proteomes" id="UP001430290">
    <property type="component" value="Unassembled WGS sequence"/>
</dbReference>
<dbReference type="InterPro" id="IPR021732">
    <property type="entry name" value="DUF3301"/>
</dbReference>
<organism evidence="1 2">
    <name type="scientific">Thermomonas beijingensis</name>
    <dbReference type="NCBI Taxonomy" id="2872701"/>
    <lineage>
        <taxon>Bacteria</taxon>
        <taxon>Pseudomonadati</taxon>
        <taxon>Pseudomonadota</taxon>
        <taxon>Gammaproteobacteria</taxon>
        <taxon>Lysobacterales</taxon>
        <taxon>Lysobacteraceae</taxon>
        <taxon>Thermomonas</taxon>
    </lineage>
</organism>
<dbReference type="RefSeq" id="WP_223627124.1">
    <property type="nucleotide sequence ID" value="NZ_JAIQDJ010000001.1"/>
</dbReference>
<name>A0ABS7TCG0_9GAMM</name>
<comment type="caution">
    <text evidence="1">The sequence shown here is derived from an EMBL/GenBank/DDBJ whole genome shotgun (WGS) entry which is preliminary data.</text>
</comment>
<dbReference type="Pfam" id="PF11743">
    <property type="entry name" value="DUF3301"/>
    <property type="match status" value="1"/>
</dbReference>
<proteinExistence type="predicted"/>
<dbReference type="EMBL" id="JAIQDJ010000001">
    <property type="protein sequence ID" value="MBZ4185542.1"/>
    <property type="molecule type" value="Genomic_DNA"/>
</dbReference>
<evidence type="ECO:0000313" key="1">
    <source>
        <dbReference type="EMBL" id="MBZ4185542.1"/>
    </source>
</evidence>
<accession>A0ABS7TCG0</accession>
<keyword evidence="2" id="KW-1185">Reference proteome</keyword>
<sequence>MPTLLILLIVGGAGFFFFTAARAAAERATEVGHDACQAAGVQWLDQSVHAIGMRLRRKDNGWLGLERSFRFEYSEDGENRHIGRIVLLGDKLVGFSGPSRAAQAVVRSIPNGG</sequence>